<dbReference type="OrthoDB" id="8530910at2"/>
<dbReference type="RefSeq" id="WP_123657622.1">
    <property type="nucleotide sequence ID" value="NZ_AYKG01000012.1"/>
</dbReference>
<name>A0A423PXE4_9GAMM</name>
<comment type="caution">
    <text evidence="3">The sequence shown here is derived from an EMBL/GenBank/DDBJ whole genome shotgun (WGS) entry which is preliminary data.</text>
</comment>
<reference evidence="3 4" key="1">
    <citation type="submission" date="2013-10" db="EMBL/GenBank/DDBJ databases">
        <title>Salinisphaera japonica YTM-1 Genome Sequencing.</title>
        <authorList>
            <person name="Lai Q."/>
            <person name="Li C."/>
            <person name="Shao Z."/>
        </authorList>
    </citation>
    <scope>NUCLEOTIDE SEQUENCE [LARGE SCALE GENOMIC DNA]</scope>
    <source>
        <strain evidence="3 4">YTM-1</strain>
    </source>
</reference>
<sequence length="451" mass="48938">MNIALRRISLLLSVALILAAAVLAILAGQRYSARFDWTADQRHGLSTASQRVIEALDGPITFVAYMYPGTERQRLRERLGRYVNADARIRLEFRDPARHPRRVRELNIGPDGAVVVRVDDRTAKIDQYDEASVTQALQRVSPGGSPWIVFVAGHGERGLDDTATAGYADFAAALDAQGLRTRNVNLAAAHAVPDNTGVLVIASPQQRYLPGEIDMIRRYVDNGGTLLWLDDPGPRYGLTPLADDLGISFLAGTVVYPDYQTLGTTSPAISAIAQYPNTPITRSLNQVTLFPFAGALAGDSDSGWQADVILRSATRSWLETGSLEGNSITYQPDAGDRLGPLTLGYALNRQRDADDSASATRAQRAGVVADSDFLDNGHLALLGNRRLGLAIVQWLAGRDRQIAIDVPEAPDARLVLAPGRLADLRAVFVVALPIGLLLIGGLRWGLRRRRR</sequence>
<dbReference type="AlphaFoldDB" id="A0A423PXE4"/>
<protein>
    <recommendedName>
        <fullName evidence="2">ABC-type uncharacterized transport system domain-containing protein</fullName>
    </recommendedName>
</protein>
<organism evidence="3 4">
    <name type="scientific">Salinisphaera japonica YTM-1</name>
    <dbReference type="NCBI Taxonomy" id="1209778"/>
    <lineage>
        <taxon>Bacteria</taxon>
        <taxon>Pseudomonadati</taxon>
        <taxon>Pseudomonadota</taxon>
        <taxon>Gammaproteobacteria</taxon>
        <taxon>Salinisphaerales</taxon>
        <taxon>Salinisphaeraceae</taxon>
        <taxon>Salinisphaera</taxon>
    </lineage>
</organism>
<evidence type="ECO:0000259" key="2">
    <source>
        <dbReference type="Pfam" id="PF09822"/>
    </source>
</evidence>
<dbReference type="InParanoid" id="A0A423PXE4"/>
<gene>
    <name evidence="3" type="ORF">SAJA_05435</name>
</gene>
<keyword evidence="1" id="KW-0812">Transmembrane</keyword>
<keyword evidence="1" id="KW-0472">Membrane</keyword>
<keyword evidence="1" id="KW-1133">Transmembrane helix</keyword>
<keyword evidence="4" id="KW-1185">Reference proteome</keyword>
<evidence type="ECO:0000313" key="3">
    <source>
        <dbReference type="EMBL" id="ROO30132.1"/>
    </source>
</evidence>
<dbReference type="Pfam" id="PF09822">
    <property type="entry name" value="ABC_transp_aux"/>
    <property type="match status" value="1"/>
</dbReference>
<feature type="transmembrane region" description="Helical" evidence="1">
    <location>
        <begin position="426"/>
        <end position="446"/>
    </location>
</feature>
<evidence type="ECO:0000313" key="4">
    <source>
        <dbReference type="Proteomes" id="UP000285310"/>
    </source>
</evidence>
<dbReference type="SUPFAM" id="SSF52317">
    <property type="entry name" value="Class I glutamine amidotransferase-like"/>
    <property type="match status" value="1"/>
</dbReference>
<dbReference type="InterPro" id="IPR019196">
    <property type="entry name" value="ABC_transp_unknown"/>
</dbReference>
<dbReference type="InterPro" id="IPR029062">
    <property type="entry name" value="Class_I_gatase-like"/>
</dbReference>
<feature type="domain" description="ABC-type uncharacterised transport system" evidence="2">
    <location>
        <begin position="148"/>
        <end position="377"/>
    </location>
</feature>
<accession>A0A423PXE4</accession>
<proteinExistence type="predicted"/>
<evidence type="ECO:0000256" key="1">
    <source>
        <dbReference type="SAM" id="Phobius"/>
    </source>
</evidence>
<dbReference type="Proteomes" id="UP000285310">
    <property type="component" value="Unassembled WGS sequence"/>
</dbReference>
<dbReference type="EMBL" id="AYKG01000012">
    <property type="protein sequence ID" value="ROO30132.1"/>
    <property type="molecule type" value="Genomic_DNA"/>
</dbReference>